<organism evidence="1 2">
    <name type="scientific">Pseudomonas syringae pv. castaneae</name>
    <dbReference type="NCBI Taxonomy" id="264450"/>
    <lineage>
        <taxon>Bacteria</taxon>
        <taxon>Pseudomonadati</taxon>
        <taxon>Pseudomonadota</taxon>
        <taxon>Gammaproteobacteria</taxon>
        <taxon>Pseudomonadales</taxon>
        <taxon>Pseudomonadaceae</taxon>
        <taxon>Pseudomonas</taxon>
        <taxon>Pseudomonas syringae</taxon>
    </lineage>
</organism>
<name>A0A0P9M9V7_PSESX</name>
<proteinExistence type="predicted"/>
<gene>
    <name evidence="1" type="ORF">ALO79_200278</name>
</gene>
<dbReference type="EMBL" id="LJQD01000611">
    <property type="protein sequence ID" value="KPW88171.1"/>
    <property type="molecule type" value="Genomic_DNA"/>
</dbReference>
<evidence type="ECO:0000313" key="1">
    <source>
        <dbReference type="EMBL" id="KPW88171.1"/>
    </source>
</evidence>
<evidence type="ECO:0000313" key="2">
    <source>
        <dbReference type="Proteomes" id="UP000050381"/>
    </source>
</evidence>
<dbReference type="Proteomes" id="UP000050381">
    <property type="component" value="Unassembled WGS sequence"/>
</dbReference>
<reference evidence="1 2" key="1">
    <citation type="submission" date="2015-09" db="EMBL/GenBank/DDBJ databases">
        <title>Genome announcement of multiple Pseudomonas syringae strains.</title>
        <authorList>
            <person name="Thakur S."/>
            <person name="Wang P.W."/>
            <person name="Gong Y."/>
            <person name="Weir B.S."/>
            <person name="Guttman D.S."/>
        </authorList>
    </citation>
    <scope>NUCLEOTIDE SEQUENCE [LARGE SCALE GENOMIC DNA]</scope>
    <source>
        <strain evidence="1 2">ICMP9419</strain>
    </source>
</reference>
<sequence>MLIDAVGHDSPGASPGLNQIESSFIRGKGKAVRPFEIFSDTAQGAVGIEAIEVGRQFGCALAPHVVTDQAERRVGEPDAVVGLHHDVIGRVQRLARKAFSQHRGAAVVLGAGDAPPAMLTDQQTTLTVAGHAIGLVRGLAKHAQAPCGLVPAHDAIVGQVGEQQESTIGEPCRAFCPAQAATETLDLGMGQTVVGKTRVQLTYPGIGHAWAGRPGSLVHRLISEMGGRQV</sequence>
<accession>A0A0P9M9V7</accession>
<comment type="caution">
    <text evidence="1">The sequence shown here is derived from an EMBL/GenBank/DDBJ whole genome shotgun (WGS) entry which is preliminary data.</text>
</comment>
<protein>
    <submittedName>
        <fullName evidence="1">Uncharacterized protein</fullName>
    </submittedName>
</protein>
<dbReference type="AlphaFoldDB" id="A0A0P9M9V7"/>